<protein>
    <submittedName>
        <fullName evidence="2">Rv1355c family protein</fullName>
    </submittedName>
</protein>
<comment type="caution">
    <text evidence="2">The sequence shown here is derived from an EMBL/GenBank/DDBJ whole genome shotgun (WGS) entry which is preliminary data.</text>
</comment>
<sequence length="776" mass="87740">MFSKTKSEIIPGSLLAHLHNTDFTYTPVFFDLNIEEQKENLLDLLENNNRIEVFDSIIAQVSEYLKCVKPGLALLPKAELEKLVEQRFAERSTDYYGLWVFYPWNNRLVHLLNEEEFCEVRTNRNKYKITSEEQHTLSQKKIGIMGLSVGQSVALTLAMERGFGELRIADFDLLDLSNLNRIRTAAHNIGLPKTVIVAREIAELDPYLKVTCFHEGITANNLDVFLNGNGKLDLLIDECDSFDIKINARKKAKALGIPVLMEGSDRGTIDIERFDLEPQRPVLHGMVDHLDMDNYANLKTMEERLPYISAVTGIETLSPRMKASAVELMATISTWPQLASAVTFGGGVSADLSRKILLHQLDISGRFFLDLDELISDPDKTEQKQDHQEIKPWSVTDIETYIQDNSFDQYVHSGINLEEKELALLIEAARKAPSGGNNQPWRWHYQNRTLHLFLEESSAQAYLDPAFISSYISLGAAIENLLLTAATLKLKVNWQFTPLLAPKHIALFSFERGFEANDLQLSLAAQITNRHTNRKITPKQLISTDKLEYLGGLAEDIDGISCKFISDTEKIALISNIAAHCDLLRMFIPEAYHDFVNREMRWNLDEVNSTEDGIGIHTLDLGNTDQVGIKLAKDAKAIQFLKTINGGSGFKRLTRDQLMASSCLGLISASDMSTVSYLKAGLAAERLWLGATDIEIQVHPLNVPLIFFYKNSIENNLSIDSFEKEKLFNLESDLRGIFELDEQQQPMFMFRLFIASSSPERTIRKSTYKIFSSGRE</sequence>
<dbReference type="RefSeq" id="WP_243362927.1">
    <property type="nucleotide sequence ID" value="NZ_JALGBH010000002.1"/>
</dbReference>
<dbReference type="Pfam" id="PF00899">
    <property type="entry name" value="ThiF"/>
    <property type="match status" value="1"/>
</dbReference>
<dbReference type="SUPFAM" id="SSF69572">
    <property type="entry name" value="Activating enzymes of the ubiquitin-like proteins"/>
    <property type="match status" value="1"/>
</dbReference>
<name>A0ABS9ZZD1_9SPHI</name>
<evidence type="ECO:0000313" key="2">
    <source>
        <dbReference type="EMBL" id="MCJ0743665.1"/>
    </source>
</evidence>
<dbReference type="EMBL" id="JALGBH010000002">
    <property type="protein sequence ID" value="MCJ0743665.1"/>
    <property type="molecule type" value="Genomic_DNA"/>
</dbReference>
<dbReference type="InterPro" id="IPR045886">
    <property type="entry name" value="ThiF/MoeB/HesA"/>
</dbReference>
<dbReference type="SUPFAM" id="SSF55469">
    <property type="entry name" value="FMN-dependent nitroreductase-like"/>
    <property type="match status" value="1"/>
</dbReference>
<dbReference type="CDD" id="cd01483">
    <property type="entry name" value="E1_enzyme_family"/>
    <property type="match status" value="1"/>
</dbReference>
<organism evidence="2 3">
    <name type="scientific">Pedobacter montanisoli</name>
    <dbReference type="NCBI Taxonomy" id="2923277"/>
    <lineage>
        <taxon>Bacteria</taxon>
        <taxon>Pseudomonadati</taxon>
        <taxon>Bacteroidota</taxon>
        <taxon>Sphingobacteriia</taxon>
        <taxon>Sphingobacteriales</taxon>
        <taxon>Sphingobacteriaceae</taxon>
        <taxon>Pedobacter</taxon>
    </lineage>
</organism>
<dbReference type="Gene3D" id="3.40.50.720">
    <property type="entry name" value="NAD(P)-binding Rossmann-like Domain"/>
    <property type="match status" value="1"/>
</dbReference>
<evidence type="ECO:0000313" key="3">
    <source>
        <dbReference type="Proteomes" id="UP001165460"/>
    </source>
</evidence>
<accession>A0ABS9ZZD1</accession>
<dbReference type="Gene3D" id="3.40.109.10">
    <property type="entry name" value="NADH Oxidase"/>
    <property type="match status" value="2"/>
</dbReference>
<dbReference type="Proteomes" id="UP001165460">
    <property type="component" value="Unassembled WGS sequence"/>
</dbReference>
<reference evidence="2" key="1">
    <citation type="submission" date="2022-03" db="EMBL/GenBank/DDBJ databases">
        <authorList>
            <person name="Woo C.Y."/>
        </authorList>
    </citation>
    <scope>NUCLEOTIDE SEQUENCE</scope>
    <source>
        <strain evidence="2">CYS-01</strain>
    </source>
</reference>
<feature type="domain" description="THIF-type NAD/FAD binding fold" evidence="1">
    <location>
        <begin position="128"/>
        <end position="271"/>
    </location>
</feature>
<dbReference type="InterPro" id="IPR000594">
    <property type="entry name" value="ThiF_NAD_FAD-bd"/>
</dbReference>
<keyword evidence="3" id="KW-1185">Reference proteome</keyword>
<evidence type="ECO:0000259" key="1">
    <source>
        <dbReference type="Pfam" id="PF00899"/>
    </source>
</evidence>
<dbReference type="InterPro" id="IPR035985">
    <property type="entry name" value="Ubiquitin-activating_enz"/>
</dbReference>
<dbReference type="PANTHER" id="PTHR43267:SF3">
    <property type="entry name" value="THIF PROTEIN"/>
    <property type="match status" value="1"/>
</dbReference>
<gene>
    <name evidence="2" type="ORF">MMF97_13165</name>
</gene>
<dbReference type="PANTHER" id="PTHR43267">
    <property type="entry name" value="TRNA THREONYLCARBAMOYLADENOSINE DEHYDRATASE"/>
    <property type="match status" value="1"/>
</dbReference>
<proteinExistence type="predicted"/>
<dbReference type="NCBIfam" id="NF005901">
    <property type="entry name" value="PRK07877.1"/>
    <property type="match status" value="1"/>
</dbReference>
<dbReference type="InterPro" id="IPR000415">
    <property type="entry name" value="Nitroreductase-like"/>
</dbReference>